<keyword evidence="3" id="KW-0645">Protease</keyword>
<protein>
    <submittedName>
        <fullName evidence="3">CPBP family intramembrane metalloprotease</fullName>
    </submittedName>
</protein>
<keyword evidence="1" id="KW-0812">Transmembrane</keyword>
<reference evidence="3 4" key="1">
    <citation type="submission" date="2021-01" db="EMBL/GenBank/DDBJ databases">
        <title>Actinoplanes sp. nov. LDG1-06 isolated from lichen.</title>
        <authorList>
            <person name="Saeng-In P."/>
            <person name="Phongsopitanun W."/>
            <person name="Kanchanasin P."/>
            <person name="Yuki M."/>
            <person name="Kudo T."/>
            <person name="Ohkuma M."/>
            <person name="Tanasupawat S."/>
        </authorList>
    </citation>
    <scope>NUCLEOTIDE SEQUENCE [LARGE SCALE GENOMIC DNA]</scope>
    <source>
        <strain evidence="3 4">LDG1-06</strain>
    </source>
</reference>
<evidence type="ECO:0000313" key="3">
    <source>
        <dbReference type="EMBL" id="MBM2618311.1"/>
    </source>
</evidence>
<dbReference type="GO" id="GO:0008237">
    <property type="term" value="F:metallopeptidase activity"/>
    <property type="evidence" value="ECO:0007669"/>
    <property type="project" value="UniProtKB-KW"/>
</dbReference>
<feature type="transmembrane region" description="Helical" evidence="1">
    <location>
        <begin position="207"/>
        <end position="225"/>
    </location>
</feature>
<feature type="transmembrane region" description="Helical" evidence="1">
    <location>
        <begin position="144"/>
        <end position="162"/>
    </location>
</feature>
<feature type="transmembrane region" description="Helical" evidence="1">
    <location>
        <begin position="21"/>
        <end position="47"/>
    </location>
</feature>
<name>A0ABS2AEP5_9ACTN</name>
<keyword evidence="1" id="KW-0472">Membrane</keyword>
<organism evidence="3 4">
    <name type="scientific">Paractinoplanes ovalisporus</name>
    <dbReference type="NCBI Taxonomy" id="2810368"/>
    <lineage>
        <taxon>Bacteria</taxon>
        <taxon>Bacillati</taxon>
        <taxon>Actinomycetota</taxon>
        <taxon>Actinomycetes</taxon>
        <taxon>Micromonosporales</taxon>
        <taxon>Micromonosporaceae</taxon>
        <taxon>Paractinoplanes</taxon>
    </lineage>
</organism>
<evidence type="ECO:0000313" key="4">
    <source>
        <dbReference type="Proteomes" id="UP000632138"/>
    </source>
</evidence>
<dbReference type="InterPro" id="IPR003675">
    <property type="entry name" value="Rce1/LyrA-like_dom"/>
</dbReference>
<feature type="transmembrane region" description="Helical" evidence="1">
    <location>
        <begin position="67"/>
        <end position="88"/>
    </location>
</feature>
<keyword evidence="3" id="KW-0482">Metalloprotease</keyword>
<sequence>MSATPYHRLARTPAHRWWRPVLGTLFILAGGVFATLAGYMVVTAAAMLAGRPNNVDGMASFGEHADLALAFLTIAVLLPLTLLAARWIQRRPAGTLSSVTGRLRWPLLAKLAPVALIAVVALIAGGVGLSALTDGADSGLGDPLAGWGPFALSMLLLLVVVPPQAAAEEYFTRGWLLQATGVWFRRPWVPIAFQALVFAAAHGWGTPWGFADLFLFGAVTGWLTVRTGGLEAAIALHVMNNLVSAGIAAAYNQLTITETAADMPWQMAAVDVLVLTAYALVVLKLAEPYASVAPEPSTPPTIPTGPVASPLPAGPVASPLPAGPVASPLPAGSPASPLVSEEGHLVSARVGLPWR</sequence>
<proteinExistence type="predicted"/>
<dbReference type="Pfam" id="PF02517">
    <property type="entry name" value="Rce1-like"/>
    <property type="match status" value="1"/>
</dbReference>
<gene>
    <name evidence="3" type="ORF">JIG36_22375</name>
</gene>
<evidence type="ECO:0000259" key="2">
    <source>
        <dbReference type="Pfam" id="PF02517"/>
    </source>
</evidence>
<keyword evidence="1" id="KW-1133">Transmembrane helix</keyword>
<feature type="domain" description="CAAX prenyl protease 2/Lysostaphin resistance protein A-like" evidence="2">
    <location>
        <begin position="153"/>
        <end position="243"/>
    </location>
</feature>
<dbReference type="EMBL" id="JAENHP010000007">
    <property type="protein sequence ID" value="MBM2618311.1"/>
    <property type="molecule type" value="Genomic_DNA"/>
</dbReference>
<evidence type="ECO:0000256" key="1">
    <source>
        <dbReference type="SAM" id="Phobius"/>
    </source>
</evidence>
<keyword evidence="4" id="KW-1185">Reference proteome</keyword>
<keyword evidence="3" id="KW-0378">Hydrolase</keyword>
<dbReference type="Proteomes" id="UP000632138">
    <property type="component" value="Unassembled WGS sequence"/>
</dbReference>
<accession>A0ABS2AEP5</accession>
<comment type="caution">
    <text evidence="3">The sequence shown here is derived from an EMBL/GenBank/DDBJ whole genome shotgun (WGS) entry which is preliminary data.</text>
</comment>
<feature type="transmembrane region" description="Helical" evidence="1">
    <location>
        <begin position="183"/>
        <end position="201"/>
    </location>
</feature>
<dbReference type="RefSeq" id="WP_203378330.1">
    <property type="nucleotide sequence ID" value="NZ_JAENHP010000007.1"/>
</dbReference>
<feature type="transmembrane region" description="Helical" evidence="1">
    <location>
        <begin position="108"/>
        <end position="132"/>
    </location>
</feature>